<reference evidence="5" key="1">
    <citation type="submission" date="2025-08" db="UniProtKB">
        <authorList>
            <consortium name="RefSeq"/>
        </authorList>
    </citation>
    <scope>IDENTIFICATION</scope>
</reference>
<evidence type="ECO:0000313" key="5">
    <source>
        <dbReference type="RefSeq" id="XP_030635847.1"/>
    </source>
</evidence>
<keyword evidence="2" id="KW-0812">Transmembrane</keyword>
<organism evidence="4 5">
    <name type="scientific">Chanos chanos</name>
    <name type="common">Milkfish</name>
    <name type="synonym">Mugil chanos</name>
    <dbReference type="NCBI Taxonomy" id="29144"/>
    <lineage>
        <taxon>Eukaryota</taxon>
        <taxon>Metazoa</taxon>
        <taxon>Chordata</taxon>
        <taxon>Craniata</taxon>
        <taxon>Vertebrata</taxon>
        <taxon>Euteleostomi</taxon>
        <taxon>Actinopterygii</taxon>
        <taxon>Neopterygii</taxon>
        <taxon>Teleostei</taxon>
        <taxon>Ostariophysi</taxon>
        <taxon>Gonorynchiformes</taxon>
        <taxon>Chanidae</taxon>
        <taxon>Chanos</taxon>
    </lineage>
</organism>
<dbReference type="Proteomes" id="UP000504632">
    <property type="component" value="Chromosome 7"/>
</dbReference>
<evidence type="ECO:0000259" key="3">
    <source>
        <dbReference type="Pfam" id="PF06916"/>
    </source>
</evidence>
<dbReference type="GO" id="GO:0005739">
    <property type="term" value="C:mitochondrion"/>
    <property type="evidence" value="ECO:0007669"/>
    <property type="project" value="TreeGrafter"/>
</dbReference>
<dbReference type="AlphaFoldDB" id="A0A6J2VUX2"/>
<gene>
    <name evidence="5" type="primary">fam210b</name>
</gene>
<dbReference type="OrthoDB" id="426386at2759"/>
<feature type="compositionally biased region" description="Polar residues" evidence="1">
    <location>
        <begin position="178"/>
        <end position="192"/>
    </location>
</feature>
<dbReference type="InterPro" id="IPR009688">
    <property type="entry name" value="FAM210A/B-like_dom"/>
</dbReference>
<feature type="domain" description="DUF1279" evidence="3">
    <location>
        <begin position="211"/>
        <end position="298"/>
    </location>
</feature>
<evidence type="ECO:0000313" key="4">
    <source>
        <dbReference type="Proteomes" id="UP000504632"/>
    </source>
</evidence>
<dbReference type="CTD" id="116151"/>
<dbReference type="InParanoid" id="A0A6J2VUX2"/>
<evidence type="ECO:0000256" key="1">
    <source>
        <dbReference type="SAM" id="MobiDB-lite"/>
    </source>
</evidence>
<protein>
    <submittedName>
        <fullName evidence="5">Protein FAM210B, mitochondrial</fullName>
    </submittedName>
</protein>
<keyword evidence="2" id="KW-1133">Transmembrane helix</keyword>
<dbReference type="PANTHER" id="PTHR21377">
    <property type="entry name" value="PROTEIN FAM210B, MITOCHONDRIAL"/>
    <property type="match status" value="1"/>
</dbReference>
<dbReference type="PANTHER" id="PTHR21377:SF0">
    <property type="entry name" value="PROTEIN FAM210B, MITOCHONDRIAL"/>
    <property type="match status" value="1"/>
</dbReference>
<dbReference type="Pfam" id="PF06916">
    <property type="entry name" value="FAM210A-B_dom"/>
    <property type="match status" value="1"/>
</dbReference>
<dbReference type="GeneID" id="115816840"/>
<evidence type="ECO:0000256" key="2">
    <source>
        <dbReference type="SAM" id="Phobius"/>
    </source>
</evidence>
<feature type="transmembrane region" description="Helical" evidence="2">
    <location>
        <begin position="283"/>
        <end position="303"/>
    </location>
</feature>
<feature type="region of interest" description="Disordered" evidence="1">
    <location>
        <begin position="166"/>
        <end position="209"/>
    </location>
</feature>
<sequence length="316" mass="35073">MFRCGLRLPTKAPIQRYSLSGALSLRVKSNTAEDVTWTLHKNYAFDCTQVSRRCTPRHFDTGFGESEQQCFRGLGSRCFFSTLLTRRQLTHNGRNTSLALAVKSTIQYVSHHMKVVPGYRTWVNRPHGRETFYIMNELEPILFTSGAKLCTRPFYTTTVQAIASSAASQKRETGAEDATTTPVNMDQVSSESPRAVIQESDPDSQKPNKMQQLKKVFKEYGAVGVSFHIGMSLMSLGMFYLAVSSGIDMAAVLCKMGFSESIVQSKMAAGTSTFVLAYAIHKLFAPVRISITLVSVPLIVRYLRKTGLFKPPAPSP</sequence>
<name>A0A6J2VUX2_CHACN</name>
<feature type="transmembrane region" description="Helical" evidence="2">
    <location>
        <begin position="220"/>
        <end position="243"/>
    </location>
</feature>
<keyword evidence="4" id="KW-1185">Reference proteome</keyword>
<accession>A0A6J2VUX2</accession>
<proteinExistence type="predicted"/>
<keyword evidence="2" id="KW-0472">Membrane</keyword>
<dbReference type="RefSeq" id="XP_030635847.1">
    <property type="nucleotide sequence ID" value="XM_030779987.1"/>
</dbReference>
<dbReference type="InterPro" id="IPR045866">
    <property type="entry name" value="FAM210A/B-like"/>
</dbReference>